<evidence type="ECO:0000313" key="2">
    <source>
        <dbReference type="EMBL" id="UWD34098.1"/>
    </source>
</evidence>
<keyword evidence="2" id="KW-0547">Nucleotide-binding</keyword>
<dbReference type="RefSeq" id="WP_051542112.1">
    <property type="nucleotide sequence ID" value="NZ_CP103423.1"/>
</dbReference>
<organism evidence="2 3">
    <name type="scientific">Mesomycoplasma molare</name>
    <dbReference type="NCBI Taxonomy" id="171288"/>
    <lineage>
        <taxon>Bacteria</taxon>
        <taxon>Bacillati</taxon>
        <taxon>Mycoplasmatota</taxon>
        <taxon>Mycoplasmoidales</taxon>
        <taxon>Metamycoplasmataceae</taxon>
        <taxon>Mesomycoplasma</taxon>
    </lineage>
</organism>
<evidence type="ECO:0000259" key="1">
    <source>
        <dbReference type="Pfam" id="PF01695"/>
    </source>
</evidence>
<proteinExistence type="predicted"/>
<dbReference type="Gene3D" id="3.40.50.300">
    <property type="entry name" value="P-loop containing nucleotide triphosphate hydrolases"/>
    <property type="match status" value="1"/>
</dbReference>
<dbReference type="InterPro" id="IPR002611">
    <property type="entry name" value="IstB_ATP-bd"/>
</dbReference>
<dbReference type="EMBL" id="CP103423">
    <property type="protein sequence ID" value="UWD34098.1"/>
    <property type="molecule type" value="Genomic_DNA"/>
</dbReference>
<keyword evidence="3" id="KW-1185">Reference proteome</keyword>
<dbReference type="PANTHER" id="PTHR30050">
    <property type="entry name" value="CHROMOSOMAL REPLICATION INITIATOR PROTEIN DNAA"/>
    <property type="match status" value="1"/>
</dbReference>
<feature type="domain" description="IstB-like ATP-binding" evidence="1">
    <location>
        <begin position="142"/>
        <end position="258"/>
    </location>
</feature>
<gene>
    <name evidence="2" type="ORF">NX772_03300</name>
</gene>
<protein>
    <submittedName>
        <fullName evidence="2">ATP-binding protein</fullName>
    </submittedName>
</protein>
<reference evidence="2" key="1">
    <citation type="submission" date="2022-08" db="EMBL/GenBank/DDBJ databases">
        <title>Complete genome sequence of Mycoplasma molare type strain H 542.</title>
        <authorList>
            <person name="Spergser J."/>
        </authorList>
    </citation>
    <scope>NUCLEOTIDE SEQUENCE</scope>
    <source>
        <strain evidence="2">H 542</strain>
    </source>
</reference>
<accession>A0ABY5TTW3</accession>
<name>A0ABY5TTW3_9BACT</name>
<dbReference type="InterPro" id="IPR027417">
    <property type="entry name" value="P-loop_NTPase"/>
</dbReference>
<evidence type="ECO:0000313" key="3">
    <source>
        <dbReference type="Proteomes" id="UP001058364"/>
    </source>
</evidence>
<dbReference type="Pfam" id="PF01695">
    <property type="entry name" value="IstB_IS21"/>
    <property type="match status" value="1"/>
</dbReference>
<dbReference type="SUPFAM" id="SSF52540">
    <property type="entry name" value="P-loop containing nucleoside triphosphate hydrolases"/>
    <property type="match status" value="1"/>
</dbReference>
<keyword evidence="2" id="KW-0067">ATP-binding</keyword>
<dbReference type="PANTHER" id="PTHR30050:SF8">
    <property type="entry name" value="PRIMOSOMAL PROTEIN DNAI"/>
    <property type="match status" value="1"/>
</dbReference>
<dbReference type="GO" id="GO:0005524">
    <property type="term" value="F:ATP binding"/>
    <property type="evidence" value="ECO:0007669"/>
    <property type="project" value="UniProtKB-KW"/>
</dbReference>
<dbReference type="Proteomes" id="UP001058364">
    <property type="component" value="Chromosome"/>
</dbReference>
<sequence length="307" mass="36257">MNKENNIFAQNAKVEKTFLNREVDKIIDEIKSSDKVQKLIEKYNVTEQEIITKLDLFIQVLENESLENDKDFEISFKRDEDGEIKRIFTSSLKRKRNIYKENFWLTNISVVDIEKDLKDLMRDNSIKNSDINKRYIDLVKMYKKNNLGFFLYGNNGVGKSTFLKSSAVTYAKEGFSVAFINIPIFQQHLMDKISEKKLNLSEIIEKLKKVDVLYLDDLGLEKKSDWFRDTVLLQVLENRYFNKKKTFFSSYFSINQLEEVYLAIIENEHKKAKNNLSEIEKLKISKFINRIKSLSVEYEIKGEKISI</sequence>